<dbReference type="Proteomes" id="UP000621447">
    <property type="component" value="Unassembled WGS sequence"/>
</dbReference>
<dbReference type="PANTHER" id="PTHR41523:SF8">
    <property type="entry name" value="ETHYLENE RESPONSE SENSOR PROTEIN"/>
    <property type="match status" value="1"/>
</dbReference>
<keyword evidence="8" id="KW-1133">Transmembrane helix</keyword>
<evidence type="ECO:0000256" key="3">
    <source>
        <dbReference type="ARBA" id="ARBA00022553"/>
    </source>
</evidence>
<comment type="catalytic activity">
    <reaction evidence="1">
        <text>ATP + protein L-histidine = ADP + protein N-phospho-L-histidine.</text>
        <dbReference type="EC" id="2.7.13.3"/>
    </reaction>
</comment>
<proteinExistence type="predicted"/>
<evidence type="ECO:0000313" key="11">
    <source>
        <dbReference type="Proteomes" id="UP000621447"/>
    </source>
</evidence>
<feature type="transmembrane region" description="Helical" evidence="8">
    <location>
        <begin position="27"/>
        <end position="49"/>
    </location>
</feature>
<dbReference type="GO" id="GO:0016301">
    <property type="term" value="F:kinase activity"/>
    <property type="evidence" value="ECO:0007669"/>
    <property type="project" value="UniProtKB-KW"/>
</dbReference>
<keyword evidence="5" id="KW-0547">Nucleotide-binding</keyword>
<evidence type="ECO:0000256" key="8">
    <source>
        <dbReference type="SAM" id="Phobius"/>
    </source>
</evidence>
<dbReference type="EC" id="2.7.13.3" evidence="2"/>
<keyword evidence="7" id="KW-0067">ATP-binding</keyword>
<keyword evidence="8" id="KW-0472">Membrane</keyword>
<evidence type="ECO:0000256" key="2">
    <source>
        <dbReference type="ARBA" id="ARBA00012438"/>
    </source>
</evidence>
<reference evidence="10 11" key="1">
    <citation type="submission" date="2020-06" db="EMBL/GenBank/DDBJ databases">
        <title>Sphingomonas hominis sp. nov., a member of the Sphingomonas, isolated from the hair of a 22-year-old girl.</title>
        <authorList>
            <person name="Zhang D.-F."/>
            <person name="Cui X.-W."/>
        </authorList>
    </citation>
    <scope>NUCLEOTIDE SEQUENCE [LARGE SCALE GENOMIC DNA]</scope>
    <source>
        <strain evidence="10 11">HHU CXW</strain>
    </source>
</reference>
<accession>A0ABX2JMS2</accession>
<sequence length="528" mass="57371">MSDVAAVGVSHDARQDYLARWPTGAKLFLILSLALLPLALIAIFATLRVTQIADTELRSHLRVAAAESSRSISIELVGDMTALRVAVDALTLDPRDAPSCARVQGVFAQQAVAGAEFAILDGSGALICGREFPGVRRTKDEAASSTLSAHFVAGRGLVLRLGDNGRGVNASAFFPRAFLTKIGRPSGFSSDYAATLVDADDRLELMPLKRERALERREAIREDLGIADLSLEMQVRSAPIGSPLILALALPLLMWAAAAAIAWFVVDRLLINPLRTLRSSIAAYAPGDQPDPELYRALPAQELRDLGDTFRALSRTVAVHEAGLAEGLVRQTKLTREVHHRVKNNLQVISSLINFHARGAKSPEASQAYNSIQRRVDALAVVHRYHFAEMEENRGVSMRSVCGELASNLRATAPEHMHIGIALEIDPLYVTQDVAVPVAFLITELVELAMTCDQGAQLRITLRAGPEPDCALLRISSRALVDSDCLRDGLKNRFGRVIEGLTRQLRSTLQHDPLVGVYEVKITTIDSD</sequence>
<dbReference type="Pfam" id="PF07568">
    <property type="entry name" value="HisKA_2"/>
    <property type="match status" value="1"/>
</dbReference>
<keyword evidence="11" id="KW-1185">Reference proteome</keyword>
<evidence type="ECO:0000313" key="10">
    <source>
        <dbReference type="EMBL" id="NTS65143.1"/>
    </source>
</evidence>
<dbReference type="Gene3D" id="3.30.450.20">
    <property type="entry name" value="PAS domain"/>
    <property type="match status" value="1"/>
</dbReference>
<dbReference type="InterPro" id="IPR011495">
    <property type="entry name" value="Sig_transdc_His_kin_sub2_dim/P"/>
</dbReference>
<evidence type="ECO:0000256" key="7">
    <source>
        <dbReference type="ARBA" id="ARBA00022840"/>
    </source>
</evidence>
<evidence type="ECO:0000256" key="5">
    <source>
        <dbReference type="ARBA" id="ARBA00022741"/>
    </source>
</evidence>
<keyword evidence="6 10" id="KW-0418">Kinase</keyword>
<name>A0ABX2JMS2_9SPHN</name>
<keyword evidence="3" id="KW-0597">Phosphoprotein</keyword>
<keyword evidence="4" id="KW-0808">Transferase</keyword>
<comment type="caution">
    <text evidence="10">The sequence shown here is derived from an EMBL/GenBank/DDBJ whole genome shotgun (WGS) entry which is preliminary data.</text>
</comment>
<keyword evidence="8" id="KW-0812">Transmembrane</keyword>
<gene>
    <name evidence="10" type="ORF">HRV97_08200</name>
</gene>
<dbReference type="PROSITE" id="PS50885">
    <property type="entry name" value="HAMP"/>
    <property type="match status" value="1"/>
</dbReference>
<organism evidence="10 11">
    <name type="scientific">Sphingomonas hominis</name>
    <dbReference type="NCBI Taxonomy" id="2741495"/>
    <lineage>
        <taxon>Bacteria</taxon>
        <taxon>Pseudomonadati</taxon>
        <taxon>Pseudomonadota</taxon>
        <taxon>Alphaproteobacteria</taxon>
        <taxon>Sphingomonadales</taxon>
        <taxon>Sphingomonadaceae</taxon>
        <taxon>Sphingomonas</taxon>
    </lineage>
</organism>
<dbReference type="EMBL" id="JABULH010000002">
    <property type="protein sequence ID" value="NTS65143.1"/>
    <property type="molecule type" value="Genomic_DNA"/>
</dbReference>
<evidence type="ECO:0000256" key="4">
    <source>
        <dbReference type="ARBA" id="ARBA00022679"/>
    </source>
</evidence>
<protein>
    <recommendedName>
        <fullName evidence="2">histidine kinase</fullName>
        <ecNumber evidence="2">2.7.13.3</ecNumber>
    </recommendedName>
</protein>
<dbReference type="PANTHER" id="PTHR41523">
    <property type="entry name" value="TWO-COMPONENT SYSTEM SENSOR PROTEIN"/>
    <property type="match status" value="1"/>
</dbReference>
<feature type="transmembrane region" description="Helical" evidence="8">
    <location>
        <begin position="244"/>
        <end position="266"/>
    </location>
</feature>
<evidence type="ECO:0000256" key="1">
    <source>
        <dbReference type="ARBA" id="ARBA00000085"/>
    </source>
</evidence>
<feature type="domain" description="HAMP" evidence="9">
    <location>
        <begin position="268"/>
        <end position="322"/>
    </location>
</feature>
<evidence type="ECO:0000256" key="6">
    <source>
        <dbReference type="ARBA" id="ARBA00022777"/>
    </source>
</evidence>
<evidence type="ECO:0000259" key="9">
    <source>
        <dbReference type="PROSITE" id="PS50885"/>
    </source>
</evidence>
<dbReference type="InterPro" id="IPR003660">
    <property type="entry name" value="HAMP_dom"/>
</dbReference>
<dbReference type="RefSeq" id="WP_174193722.1">
    <property type="nucleotide sequence ID" value="NZ_JABULH010000002.1"/>
</dbReference>